<accession>A0A3N4HXS9</accession>
<dbReference type="EMBL" id="ML119710">
    <property type="protein sequence ID" value="RPA78499.1"/>
    <property type="molecule type" value="Genomic_DNA"/>
</dbReference>
<proteinExistence type="predicted"/>
<keyword evidence="2" id="KW-1185">Reference proteome</keyword>
<organism evidence="1 2">
    <name type="scientific">Ascobolus immersus RN42</name>
    <dbReference type="NCBI Taxonomy" id="1160509"/>
    <lineage>
        <taxon>Eukaryota</taxon>
        <taxon>Fungi</taxon>
        <taxon>Dikarya</taxon>
        <taxon>Ascomycota</taxon>
        <taxon>Pezizomycotina</taxon>
        <taxon>Pezizomycetes</taxon>
        <taxon>Pezizales</taxon>
        <taxon>Ascobolaceae</taxon>
        <taxon>Ascobolus</taxon>
    </lineage>
</organism>
<evidence type="ECO:0000313" key="1">
    <source>
        <dbReference type="EMBL" id="RPA78499.1"/>
    </source>
</evidence>
<dbReference type="Proteomes" id="UP000275078">
    <property type="component" value="Unassembled WGS sequence"/>
</dbReference>
<protein>
    <submittedName>
        <fullName evidence="1">Uncharacterized protein</fullName>
    </submittedName>
</protein>
<name>A0A3N4HXS9_ASCIM</name>
<reference evidence="1 2" key="1">
    <citation type="journal article" date="2018" name="Nat. Ecol. Evol.">
        <title>Pezizomycetes genomes reveal the molecular basis of ectomycorrhizal truffle lifestyle.</title>
        <authorList>
            <person name="Murat C."/>
            <person name="Payen T."/>
            <person name="Noel B."/>
            <person name="Kuo A."/>
            <person name="Morin E."/>
            <person name="Chen J."/>
            <person name="Kohler A."/>
            <person name="Krizsan K."/>
            <person name="Balestrini R."/>
            <person name="Da Silva C."/>
            <person name="Montanini B."/>
            <person name="Hainaut M."/>
            <person name="Levati E."/>
            <person name="Barry K.W."/>
            <person name="Belfiori B."/>
            <person name="Cichocki N."/>
            <person name="Clum A."/>
            <person name="Dockter R.B."/>
            <person name="Fauchery L."/>
            <person name="Guy J."/>
            <person name="Iotti M."/>
            <person name="Le Tacon F."/>
            <person name="Lindquist E.A."/>
            <person name="Lipzen A."/>
            <person name="Malagnac F."/>
            <person name="Mello A."/>
            <person name="Molinier V."/>
            <person name="Miyauchi S."/>
            <person name="Poulain J."/>
            <person name="Riccioni C."/>
            <person name="Rubini A."/>
            <person name="Sitrit Y."/>
            <person name="Splivallo R."/>
            <person name="Traeger S."/>
            <person name="Wang M."/>
            <person name="Zifcakova L."/>
            <person name="Wipf D."/>
            <person name="Zambonelli A."/>
            <person name="Paolocci F."/>
            <person name="Nowrousian M."/>
            <person name="Ottonello S."/>
            <person name="Baldrian P."/>
            <person name="Spatafora J.W."/>
            <person name="Henrissat B."/>
            <person name="Nagy L.G."/>
            <person name="Aury J.M."/>
            <person name="Wincker P."/>
            <person name="Grigoriev I.V."/>
            <person name="Bonfante P."/>
            <person name="Martin F.M."/>
        </authorList>
    </citation>
    <scope>NUCLEOTIDE SEQUENCE [LARGE SCALE GENOMIC DNA]</scope>
    <source>
        <strain evidence="1 2">RN42</strain>
    </source>
</reference>
<evidence type="ECO:0000313" key="2">
    <source>
        <dbReference type="Proteomes" id="UP000275078"/>
    </source>
</evidence>
<gene>
    <name evidence="1" type="ORF">BJ508DRAFT_309138</name>
</gene>
<dbReference type="AlphaFoldDB" id="A0A3N4HXS9"/>
<sequence length="156" mass="16914">MKFRNVPQEQSDTGKITARYCKHASEGLRVVSAKDMQNTTSAQSNAVGMIKIHALIVEAQAARTRKGATPIEGTSKKYPKQAKIVRGFANQQLTTETSTAYADTILHGTGNGILTFKACPMHVRTVTTPKKGIRTSNISETDLIPDGIMNELRAPS</sequence>